<reference evidence="1" key="3">
    <citation type="submission" date="2023-11" db="EMBL/GenBank/DDBJ databases">
        <authorList>
            <person name="Beijen E."/>
            <person name="Ohm R.A."/>
        </authorList>
    </citation>
    <scope>NUCLEOTIDE SEQUENCE</scope>
    <source>
        <strain evidence="1">CBS 150709</strain>
    </source>
</reference>
<evidence type="ECO:0000313" key="2">
    <source>
        <dbReference type="EMBL" id="PWI76828.1"/>
    </source>
</evidence>
<dbReference type="Proteomes" id="UP001287286">
    <property type="component" value="Unassembled WGS sequence"/>
</dbReference>
<comment type="caution">
    <text evidence="2">The sequence shown here is derived from an EMBL/GenBank/DDBJ whole genome shotgun (WGS) entry which is preliminary data.</text>
</comment>
<reference evidence="2 3" key="2">
    <citation type="journal article" date="2016" name="Front. Microbiol.">
        <title>Genome and transcriptome sequences reveal the specific parasitism of the nematophagous Purpureocillium lilacinum 36-1.</title>
        <authorList>
            <person name="Xie J."/>
            <person name="Li S."/>
            <person name="Mo C."/>
            <person name="Xiao X."/>
            <person name="Peng D."/>
            <person name="Wang G."/>
            <person name="Xiao Y."/>
        </authorList>
    </citation>
    <scope>NUCLEOTIDE SEQUENCE [LARGE SCALE GENOMIC DNA]</scope>
    <source>
        <strain evidence="2 3">36-1</strain>
    </source>
</reference>
<dbReference type="Proteomes" id="UP000245956">
    <property type="component" value="Unassembled WGS sequence"/>
</dbReference>
<evidence type="ECO:0000313" key="4">
    <source>
        <dbReference type="Proteomes" id="UP001287286"/>
    </source>
</evidence>
<sequence>MGVETHEAWLQSLSRSMGLCSRVSVVLPAEPSPFNDSVQLGGQRAASTRTNVLTSVLQDMPTSRLRLVRSHGIGLASGASDGVALAHANPPACVVLLNLDDLAIGGESLMLDEVKGWICAPLYPTTLQA</sequence>
<protein>
    <submittedName>
        <fullName evidence="2">Uncharacterized protein</fullName>
    </submittedName>
</protein>
<keyword evidence="4" id="KW-1185">Reference proteome</keyword>
<proteinExistence type="predicted"/>
<accession>A0A2U3EQQ2</accession>
<dbReference type="EMBL" id="JAWRVI010000009">
    <property type="protein sequence ID" value="KAK4092187.1"/>
    <property type="molecule type" value="Genomic_DNA"/>
</dbReference>
<reference evidence="2" key="1">
    <citation type="submission" date="2015-05" db="EMBL/GenBank/DDBJ databases">
        <authorList>
            <person name="Wang D.B."/>
            <person name="Wang M."/>
        </authorList>
    </citation>
    <scope>NUCLEOTIDE SEQUENCE</scope>
    <source>
        <strain evidence="2">36-1</strain>
    </source>
</reference>
<evidence type="ECO:0000313" key="1">
    <source>
        <dbReference type="EMBL" id="KAK4092187.1"/>
    </source>
</evidence>
<name>A0A2U3EQQ2_PURLI</name>
<reference evidence="1 4" key="4">
    <citation type="journal article" date="2024" name="Microbiol. Resour. Announc.">
        <title>Genome annotations for the ascomycete fungi Trichoderma harzianum, Trichoderma aggressivum, and Purpureocillium lilacinum.</title>
        <authorList>
            <person name="Beijen E.P.W."/>
            <person name="Ohm R.A."/>
        </authorList>
    </citation>
    <scope>NUCLEOTIDE SEQUENCE [LARGE SCALE GENOMIC DNA]</scope>
    <source>
        <strain evidence="1 4">CBS 150709</strain>
    </source>
</reference>
<evidence type="ECO:0000313" key="3">
    <source>
        <dbReference type="Proteomes" id="UP000245956"/>
    </source>
</evidence>
<dbReference type="AlphaFoldDB" id="A0A2U3EQQ2"/>
<dbReference type="EMBL" id="LCWV01000001">
    <property type="protein sequence ID" value="PWI76828.1"/>
    <property type="molecule type" value="Genomic_DNA"/>
</dbReference>
<organism evidence="2 3">
    <name type="scientific">Purpureocillium lilacinum</name>
    <name type="common">Paecilomyces lilacinus</name>
    <dbReference type="NCBI Taxonomy" id="33203"/>
    <lineage>
        <taxon>Eukaryota</taxon>
        <taxon>Fungi</taxon>
        <taxon>Dikarya</taxon>
        <taxon>Ascomycota</taxon>
        <taxon>Pezizomycotina</taxon>
        <taxon>Sordariomycetes</taxon>
        <taxon>Hypocreomycetidae</taxon>
        <taxon>Hypocreales</taxon>
        <taxon>Ophiocordycipitaceae</taxon>
        <taxon>Purpureocillium</taxon>
    </lineage>
</organism>
<gene>
    <name evidence="2" type="ORF">PCL_04022</name>
    <name evidence="1" type="ORF">Purlil1_3440</name>
</gene>